<evidence type="ECO:0000313" key="3">
    <source>
        <dbReference type="Proteomes" id="UP000199163"/>
    </source>
</evidence>
<gene>
    <name evidence="2" type="ORF">SAMN05192534_12466</name>
</gene>
<reference evidence="3" key="1">
    <citation type="submission" date="2016-10" db="EMBL/GenBank/DDBJ databases">
        <authorList>
            <person name="Varghese N."/>
            <person name="Submissions S."/>
        </authorList>
    </citation>
    <scope>NUCLEOTIDE SEQUENCE [LARGE SCALE GENOMIC DNA]</scope>
    <source>
        <strain evidence="3">DSM 21632</strain>
    </source>
</reference>
<feature type="transmembrane region" description="Helical" evidence="1">
    <location>
        <begin position="17"/>
        <end position="38"/>
    </location>
</feature>
<keyword evidence="1" id="KW-0472">Membrane</keyword>
<keyword evidence="1" id="KW-0812">Transmembrane</keyword>
<proteinExistence type="predicted"/>
<dbReference type="RefSeq" id="WP_091275836.1">
    <property type="nucleotide sequence ID" value="NZ_FNDK01000024.1"/>
</dbReference>
<dbReference type="STRING" id="568899.SAMN05192534_12466"/>
<organism evidence="2 3">
    <name type="scientific">Alteribacillus persepolensis</name>
    <dbReference type="NCBI Taxonomy" id="568899"/>
    <lineage>
        <taxon>Bacteria</taxon>
        <taxon>Bacillati</taxon>
        <taxon>Bacillota</taxon>
        <taxon>Bacilli</taxon>
        <taxon>Bacillales</taxon>
        <taxon>Bacillaceae</taxon>
        <taxon>Alteribacillus</taxon>
    </lineage>
</organism>
<dbReference type="EMBL" id="FNDK01000024">
    <property type="protein sequence ID" value="SDI19635.1"/>
    <property type="molecule type" value="Genomic_DNA"/>
</dbReference>
<keyword evidence="1" id="KW-1133">Transmembrane helix</keyword>
<protein>
    <submittedName>
        <fullName evidence="2">Uncharacterized protein</fullName>
    </submittedName>
</protein>
<evidence type="ECO:0000313" key="2">
    <source>
        <dbReference type="EMBL" id="SDI19635.1"/>
    </source>
</evidence>
<name>A0A1G8IL55_9BACI</name>
<sequence length="80" mass="8789">MELAFVSKTSIFNPPPIVWEAYGVVVVAGVVLIGIALIEKYLAVSNYTYIAKVIYKTCKGVLPIALIAVLILFVWHNPLL</sequence>
<dbReference type="AlphaFoldDB" id="A0A1G8IL55"/>
<accession>A0A1G8IL55</accession>
<dbReference type="Proteomes" id="UP000199163">
    <property type="component" value="Unassembled WGS sequence"/>
</dbReference>
<keyword evidence="3" id="KW-1185">Reference proteome</keyword>
<feature type="transmembrane region" description="Helical" evidence="1">
    <location>
        <begin position="58"/>
        <end position="76"/>
    </location>
</feature>
<evidence type="ECO:0000256" key="1">
    <source>
        <dbReference type="SAM" id="Phobius"/>
    </source>
</evidence>